<evidence type="ECO:0000313" key="1">
    <source>
        <dbReference type="EMBL" id="KAJ9126694.1"/>
    </source>
</evidence>
<keyword evidence="2" id="KW-1185">Reference proteome</keyword>
<dbReference type="Proteomes" id="UP001234202">
    <property type="component" value="Unassembled WGS sequence"/>
</dbReference>
<name>A0ACC2XT95_9TREE</name>
<gene>
    <name evidence="1" type="ORF">QFC24_001724</name>
</gene>
<evidence type="ECO:0000313" key="2">
    <source>
        <dbReference type="Proteomes" id="UP001234202"/>
    </source>
</evidence>
<accession>A0ACC2XT95</accession>
<protein>
    <submittedName>
        <fullName evidence="1">Uncharacterized protein</fullName>
    </submittedName>
</protein>
<organism evidence="1 2">
    <name type="scientific">Naganishia onofrii</name>
    <dbReference type="NCBI Taxonomy" id="1851511"/>
    <lineage>
        <taxon>Eukaryota</taxon>
        <taxon>Fungi</taxon>
        <taxon>Dikarya</taxon>
        <taxon>Basidiomycota</taxon>
        <taxon>Agaricomycotina</taxon>
        <taxon>Tremellomycetes</taxon>
        <taxon>Filobasidiales</taxon>
        <taxon>Filobasidiaceae</taxon>
        <taxon>Naganishia</taxon>
    </lineage>
</organism>
<reference evidence="1" key="1">
    <citation type="submission" date="2023-04" db="EMBL/GenBank/DDBJ databases">
        <title>Draft Genome sequencing of Naganishia species isolated from polar environments using Oxford Nanopore Technology.</title>
        <authorList>
            <person name="Leo P."/>
            <person name="Venkateswaran K."/>
        </authorList>
    </citation>
    <scope>NUCLEOTIDE SEQUENCE</scope>
    <source>
        <strain evidence="1">DBVPG 5303</strain>
    </source>
</reference>
<sequence length="256" mass="28974">MEAYSKAKKQLLKKAFDVQEENHRFDLARIANENQRTTTELKQRLTDTENKLNQENGRTAGLNAKLTTSNKRREQQLAHFTQTLIGRKPGPPDAGEDEGDGLPVARRDQDWEIAELTAAVRKHRDEMEGMEAPLWEPTDSALPPYGVTVSVTDDLHAIINDQRRRLGQYELQMVSMEKAYNELAASKEMAARAEKSKDMRIQDTLKDIRHQLARIAPSPSLPSSTGYEIRSPTVKDCFKDVDGTSSREKRQRTGGQ</sequence>
<proteinExistence type="predicted"/>
<comment type="caution">
    <text evidence="1">The sequence shown here is derived from an EMBL/GenBank/DDBJ whole genome shotgun (WGS) entry which is preliminary data.</text>
</comment>
<dbReference type="EMBL" id="JASBWV010000004">
    <property type="protein sequence ID" value="KAJ9126694.1"/>
    <property type="molecule type" value="Genomic_DNA"/>
</dbReference>